<sequence>MCSFPQLSSPKDSPGLIPPTFFSQLPPPIFQFRIMDSDNEERLQSSEVEGKNALKGRIWEESKKTLRIAFPTMLFRVASFGMAVVTQLFVGHFGQIELAAYALIQTILVLFVSGVLQGMSSATETLCGQAFGAKQYHTMGIYLQRTWIVNLIAAKIMLPLFIFATPIFRLLGQAEEISTVAGKISLWFIPYVYYLLFSRTIQRYLQAQLKNMVIGWLSAFSFVFHVLLSWIFVSKLKLGIPGAMSALNISSWLVVISQFVYVLGGWCPETWKGFTTAAFANLLPVIKLSISSGVMLCLELWYGAIILLLAGYLKNATVAIAAFSICLNISAWALMFFLGFLGAVCVRVSNELGKGNARAAKFAVKVSSSISICIGVLFWILCFVFGQNFSYLFTSNKEVAETVSSLSILLAFSVLVNSVQTVLTGVAVGAGWQGVVAFVNVGCLYILGIPLGVFLAYVAHLSVRGMWIGMLCGVAMQSLVLFYLTWRTNWDEQVRKTAERLNKWSLKPPEEPNQNPPQA</sequence>
<feature type="transmembrane region" description="Helical" evidence="6">
    <location>
        <begin position="465"/>
        <end position="486"/>
    </location>
</feature>
<dbReference type="PANTHER" id="PTHR11206">
    <property type="entry name" value="MULTIDRUG RESISTANCE PROTEIN"/>
    <property type="match status" value="1"/>
</dbReference>
<gene>
    <name evidence="7" type="ORF">VitviT2T_011407</name>
</gene>
<dbReference type="InterPro" id="IPR002528">
    <property type="entry name" value="MATE_fam"/>
</dbReference>
<organism evidence="7 8">
    <name type="scientific">Vitis vinifera</name>
    <name type="common">Grape</name>
    <dbReference type="NCBI Taxonomy" id="29760"/>
    <lineage>
        <taxon>Eukaryota</taxon>
        <taxon>Viridiplantae</taxon>
        <taxon>Streptophyta</taxon>
        <taxon>Embryophyta</taxon>
        <taxon>Tracheophyta</taxon>
        <taxon>Spermatophyta</taxon>
        <taxon>Magnoliopsida</taxon>
        <taxon>eudicotyledons</taxon>
        <taxon>Gunneridae</taxon>
        <taxon>Pentapetalae</taxon>
        <taxon>rosids</taxon>
        <taxon>Vitales</taxon>
        <taxon>Vitaceae</taxon>
        <taxon>Viteae</taxon>
        <taxon>Vitis</taxon>
    </lineage>
</organism>
<feature type="transmembrane region" description="Helical" evidence="6">
    <location>
        <begin position="406"/>
        <end position="428"/>
    </location>
</feature>
<feature type="transmembrane region" description="Helical" evidence="6">
    <location>
        <begin position="213"/>
        <end position="233"/>
    </location>
</feature>
<feature type="transmembrane region" description="Helical" evidence="6">
    <location>
        <begin position="435"/>
        <end position="459"/>
    </location>
</feature>
<feature type="transmembrane region" description="Helical" evidence="6">
    <location>
        <begin position="318"/>
        <end position="341"/>
    </location>
</feature>
<keyword evidence="3 6" id="KW-0812">Transmembrane</keyword>
<reference evidence="7 8" key="1">
    <citation type="journal article" date="2023" name="Hortic Res">
        <title>The complete reference genome for grapevine (Vitis vinifera L.) genetics and breeding.</title>
        <authorList>
            <person name="Shi X."/>
            <person name="Cao S."/>
            <person name="Wang X."/>
            <person name="Huang S."/>
            <person name="Wang Y."/>
            <person name="Liu Z."/>
            <person name="Liu W."/>
            <person name="Leng X."/>
            <person name="Peng Y."/>
            <person name="Wang N."/>
            <person name="Wang Y."/>
            <person name="Ma Z."/>
            <person name="Xu X."/>
            <person name="Zhang F."/>
            <person name="Xue H."/>
            <person name="Zhong H."/>
            <person name="Wang Y."/>
            <person name="Zhang K."/>
            <person name="Velt A."/>
            <person name="Avia K."/>
            <person name="Holtgrawe D."/>
            <person name="Grimplet J."/>
            <person name="Matus J.T."/>
            <person name="Ware D."/>
            <person name="Wu X."/>
            <person name="Wang H."/>
            <person name="Liu C."/>
            <person name="Fang Y."/>
            <person name="Rustenholz C."/>
            <person name="Cheng Z."/>
            <person name="Xiao H."/>
            <person name="Zhou Y."/>
        </authorList>
    </citation>
    <scope>NUCLEOTIDE SEQUENCE [LARGE SCALE GENOMIC DNA]</scope>
    <source>
        <strain evidence="8">cv. Pinot noir / PN40024</strain>
        <tissue evidence="7">Leaf</tissue>
    </source>
</reference>
<feature type="transmembrane region" description="Helical" evidence="6">
    <location>
        <begin position="73"/>
        <end position="92"/>
    </location>
</feature>
<comment type="similarity">
    <text evidence="2 6">Belongs to the multi antimicrobial extrusion (MATE) (TC 2.A.66.1) family.</text>
</comment>
<keyword evidence="4 6" id="KW-1133">Transmembrane helix</keyword>
<dbReference type="InterPro" id="IPR045069">
    <property type="entry name" value="MATE_euk"/>
</dbReference>
<feature type="transmembrane region" description="Helical" evidence="6">
    <location>
        <begin position="98"/>
        <end position="116"/>
    </location>
</feature>
<feature type="transmembrane region" description="Helical" evidence="6">
    <location>
        <begin position="180"/>
        <end position="201"/>
    </location>
</feature>
<dbReference type="Proteomes" id="UP001227230">
    <property type="component" value="Chromosome 8"/>
</dbReference>
<evidence type="ECO:0000256" key="3">
    <source>
        <dbReference type="ARBA" id="ARBA00022692"/>
    </source>
</evidence>
<feature type="transmembrane region" description="Helical" evidence="6">
    <location>
        <begin position="245"/>
        <end position="267"/>
    </location>
</feature>
<dbReference type="CDD" id="cd13132">
    <property type="entry name" value="MATE_eukaryotic"/>
    <property type="match status" value="1"/>
</dbReference>
<accession>A0ABY9CAN6</accession>
<evidence type="ECO:0000313" key="7">
    <source>
        <dbReference type="EMBL" id="WJZ92413.1"/>
    </source>
</evidence>
<comment type="subcellular location">
    <subcellularLocation>
        <location evidence="1">Membrane</location>
        <topology evidence="1">Multi-pass membrane protein</topology>
    </subcellularLocation>
</comment>
<dbReference type="EMBL" id="CP126655">
    <property type="protein sequence ID" value="WJZ92413.1"/>
    <property type="molecule type" value="Genomic_DNA"/>
</dbReference>
<evidence type="ECO:0000256" key="2">
    <source>
        <dbReference type="ARBA" id="ARBA00010199"/>
    </source>
</evidence>
<dbReference type="NCBIfam" id="TIGR00797">
    <property type="entry name" value="matE"/>
    <property type="match status" value="1"/>
</dbReference>
<keyword evidence="5 6" id="KW-0472">Membrane</keyword>
<evidence type="ECO:0000256" key="1">
    <source>
        <dbReference type="ARBA" id="ARBA00004141"/>
    </source>
</evidence>
<evidence type="ECO:0000313" key="8">
    <source>
        <dbReference type="Proteomes" id="UP001227230"/>
    </source>
</evidence>
<protein>
    <recommendedName>
        <fullName evidence="6">Protein DETOXIFICATION</fullName>
    </recommendedName>
    <alternativeName>
        <fullName evidence="6">Multidrug and toxic compound extrusion protein</fullName>
    </alternativeName>
</protein>
<evidence type="ECO:0000256" key="5">
    <source>
        <dbReference type="ARBA" id="ARBA00023136"/>
    </source>
</evidence>
<evidence type="ECO:0000256" key="4">
    <source>
        <dbReference type="ARBA" id="ARBA00022989"/>
    </source>
</evidence>
<feature type="transmembrane region" description="Helical" evidence="6">
    <location>
        <begin position="147"/>
        <end position="168"/>
    </location>
</feature>
<evidence type="ECO:0000256" key="6">
    <source>
        <dbReference type="RuleBase" id="RU004914"/>
    </source>
</evidence>
<proteinExistence type="inferred from homology"/>
<feature type="transmembrane region" description="Helical" evidence="6">
    <location>
        <begin position="288"/>
        <end position="312"/>
    </location>
</feature>
<dbReference type="Pfam" id="PF01554">
    <property type="entry name" value="MatE"/>
    <property type="match status" value="2"/>
</dbReference>
<keyword evidence="8" id="KW-1185">Reference proteome</keyword>
<name>A0ABY9CAN6_VITVI</name>
<feature type="transmembrane region" description="Helical" evidence="6">
    <location>
        <begin position="362"/>
        <end position="386"/>
    </location>
</feature>